<dbReference type="EMBL" id="JAHWGI010000302">
    <property type="protein sequence ID" value="KAK3912855.1"/>
    <property type="molecule type" value="Genomic_DNA"/>
</dbReference>
<evidence type="ECO:0000256" key="1">
    <source>
        <dbReference type="ARBA" id="ARBA00007355"/>
    </source>
</evidence>
<dbReference type="GO" id="GO:0006979">
    <property type="term" value="P:response to oxidative stress"/>
    <property type="evidence" value="ECO:0007669"/>
    <property type="project" value="TreeGrafter"/>
</dbReference>
<keyword evidence="2" id="KW-0999">Mitochondrion inner membrane</keyword>
<keyword evidence="4" id="KW-1185">Reference proteome</keyword>
<comment type="subcellular location">
    <subcellularLocation>
        <location evidence="2">Mitochondrion inner membrane</location>
        <topology evidence="2">Peripheral membrane protein</topology>
        <orientation evidence="2">Matrix side</orientation>
    </subcellularLocation>
</comment>
<evidence type="ECO:0000256" key="2">
    <source>
        <dbReference type="RuleBase" id="RU363103"/>
    </source>
</evidence>
<comment type="caution">
    <text evidence="3">The sequence shown here is derived from an EMBL/GenBank/DDBJ whole genome shotgun (WGS) entry which is preliminary data.</text>
</comment>
<comment type="similarity">
    <text evidence="1 2">Belongs to the complex I NDUFA12 subunit family.</text>
</comment>
<dbReference type="InterPro" id="IPR007763">
    <property type="entry name" value="NDUFA12"/>
</dbReference>
<evidence type="ECO:0000313" key="3">
    <source>
        <dbReference type="EMBL" id="KAK3912855.1"/>
    </source>
</evidence>
<keyword evidence="2" id="KW-0249">Electron transport</keyword>
<dbReference type="PANTHER" id="PTHR12910">
    <property type="entry name" value="NADH-UBIQUINONE OXIDOREDUCTASE SUBUNIT B17.2"/>
    <property type="match status" value="1"/>
</dbReference>
<evidence type="ECO:0000313" key="4">
    <source>
        <dbReference type="Proteomes" id="UP001219518"/>
    </source>
</evidence>
<proteinExistence type="inferred from homology"/>
<dbReference type="AlphaFoldDB" id="A0AAE1H3C1"/>
<accession>A0AAE1H3C1</accession>
<gene>
    <name evidence="3" type="ORF">KUF71_004805</name>
</gene>
<name>A0AAE1H3C1_9NEOP</name>
<dbReference type="GO" id="GO:0005743">
    <property type="term" value="C:mitochondrial inner membrane"/>
    <property type="evidence" value="ECO:0007669"/>
    <property type="project" value="UniProtKB-SubCell"/>
</dbReference>
<protein>
    <recommendedName>
        <fullName evidence="2">NADH dehydrogenase [ubiquinone] 1 alpha subcomplex subunit 12</fullName>
    </recommendedName>
</protein>
<reference evidence="3" key="2">
    <citation type="journal article" date="2023" name="BMC Genomics">
        <title>Pest status, molecular evolution, and epigenetic factors derived from the genome assembly of Frankliniella fusca, a thysanopteran phytovirus vector.</title>
        <authorList>
            <person name="Catto M.A."/>
            <person name="Labadie P.E."/>
            <person name="Jacobson A.L."/>
            <person name="Kennedy G.G."/>
            <person name="Srinivasan R."/>
            <person name="Hunt B.G."/>
        </authorList>
    </citation>
    <scope>NUCLEOTIDE SEQUENCE</scope>
    <source>
        <strain evidence="3">PL_HMW_Pooled</strain>
    </source>
</reference>
<keyword evidence="2" id="KW-0472">Membrane</keyword>
<keyword evidence="2" id="KW-0496">Mitochondrion</keyword>
<keyword evidence="2" id="KW-0679">Respiratory chain</keyword>
<comment type="subunit">
    <text evidence="2">Complex I is composed of 45 different subunits.</text>
</comment>
<sequence length="151" mass="17993">MTIFERIWRLHAIIKWNGGLKQSISKLFYYDDLKIGCLVGIDQFGNKYYENNNYFFGRNRWVEYSPAVGLDYDASMVPAEWFGWLHYRTDYKPCQDPTRPSYSWQKPHIMNQSGTRYQYVPYDTTLPKIHEWAPSNNKQASKERSNGNSRE</sequence>
<comment type="function">
    <text evidence="2">Accessory subunit of the mitochondrial membrane respiratory chain NADH dehydrogenase (Complex I), that is believed not to be involved in catalysis. Complex I functions in the transfer of electrons from NADH to the respiratory chain. The immediate electron acceptor for the enzyme is believed to be ubiquinone.</text>
</comment>
<dbReference type="PANTHER" id="PTHR12910:SF2">
    <property type="entry name" value="NADH DEHYDROGENASE [UBIQUINONE] 1 ALPHA SUBCOMPLEX SUBUNIT 12"/>
    <property type="match status" value="1"/>
</dbReference>
<keyword evidence="2" id="KW-0813">Transport</keyword>
<dbReference type="GO" id="GO:0045271">
    <property type="term" value="C:respiratory chain complex I"/>
    <property type="evidence" value="ECO:0007669"/>
    <property type="project" value="InterPro"/>
</dbReference>
<dbReference type="Pfam" id="PF05071">
    <property type="entry name" value="NDUFA12"/>
    <property type="match status" value="1"/>
</dbReference>
<reference evidence="3" key="1">
    <citation type="submission" date="2021-07" db="EMBL/GenBank/DDBJ databases">
        <authorList>
            <person name="Catto M.A."/>
            <person name="Jacobson A."/>
            <person name="Kennedy G."/>
            <person name="Labadie P."/>
            <person name="Hunt B.G."/>
            <person name="Srinivasan R."/>
        </authorList>
    </citation>
    <scope>NUCLEOTIDE SEQUENCE</scope>
    <source>
        <strain evidence="3">PL_HMW_Pooled</strain>
        <tissue evidence="3">Head</tissue>
    </source>
</reference>
<organism evidence="3 4">
    <name type="scientific">Frankliniella fusca</name>
    <dbReference type="NCBI Taxonomy" id="407009"/>
    <lineage>
        <taxon>Eukaryota</taxon>
        <taxon>Metazoa</taxon>
        <taxon>Ecdysozoa</taxon>
        <taxon>Arthropoda</taxon>
        <taxon>Hexapoda</taxon>
        <taxon>Insecta</taxon>
        <taxon>Pterygota</taxon>
        <taxon>Neoptera</taxon>
        <taxon>Paraneoptera</taxon>
        <taxon>Thysanoptera</taxon>
        <taxon>Terebrantia</taxon>
        <taxon>Thripoidea</taxon>
        <taxon>Thripidae</taxon>
        <taxon>Frankliniella</taxon>
    </lineage>
</organism>
<dbReference type="Proteomes" id="UP001219518">
    <property type="component" value="Unassembled WGS sequence"/>
</dbReference>